<dbReference type="InterPro" id="IPR018490">
    <property type="entry name" value="cNMP-bd_dom_sf"/>
</dbReference>
<evidence type="ECO:0000259" key="1">
    <source>
        <dbReference type="Pfam" id="PF00027"/>
    </source>
</evidence>
<dbReference type="InterPro" id="IPR014710">
    <property type="entry name" value="RmlC-like_jellyroll"/>
</dbReference>
<dbReference type="KEGG" id="ncu:F0U83_07325"/>
<dbReference type="RefSeq" id="WP_138988348.1">
    <property type="nucleotide sequence ID" value="NZ_CP043869.1"/>
</dbReference>
<dbReference type="Pfam" id="PF00027">
    <property type="entry name" value="cNMP_binding"/>
    <property type="match status" value="1"/>
</dbReference>
<dbReference type="InterPro" id="IPR000595">
    <property type="entry name" value="cNMP-bd_dom"/>
</dbReference>
<sequence>MMSSLQSYSPLSDLAKSVQQTLNDCKQVRRGIKGETLLVASDSWQHVYWLHAGVVRMFYLDTQGREHNKRFFMANDFFWPVTPALREKAAGFYIQALTDIHCDVWSYADFRGAFECDQAWLSFSHLWLERLIDSKLARERDWLHLSAAERYQQLCDTSPRLIEQVSAQHIASYLGITPVSLSRIKNR</sequence>
<gene>
    <name evidence="2" type="ORF">F0U83_07325</name>
</gene>
<keyword evidence="3" id="KW-1185">Reference proteome</keyword>
<organism evidence="2 3">
    <name type="scientific">Neptunomonas concharum</name>
    <dbReference type="NCBI Taxonomy" id="1031538"/>
    <lineage>
        <taxon>Bacteria</taxon>
        <taxon>Pseudomonadati</taxon>
        <taxon>Pseudomonadota</taxon>
        <taxon>Gammaproteobacteria</taxon>
        <taxon>Oceanospirillales</taxon>
        <taxon>Oceanospirillaceae</taxon>
        <taxon>Neptunomonas</taxon>
    </lineage>
</organism>
<dbReference type="EMBL" id="CP043869">
    <property type="protein sequence ID" value="QEQ96533.1"/>
    <property type="molecule type" value="Genomic_DNA"/>
</dbReference>
<feature type="domain" description="Cyclic nucleotide-binding" evidence="1">
    <location>
        <begin position="33"/>
        <end position="114"/>
    </location>
</feature>
<accession>A0A5P1RA97</accession>
<dbReference type="Proteomes" id="UP000324760">
    <property type="component" value="Chromosome"/>
</dbReference>
<dbReference type="OrthoDB" id="9798104at2"/>
<proteinExistence type="predicted"/>
<dbReference type="SUPFAM" id="SSF51206">
    <property type="entry name" value="cAMP-binding domain-like"/>
    <property type="match status" value="1"/>
</dbReference>
<evidence type="ECO:0000313" key="3">
    <source>
        <dbReference type="Proteomes" id="UP000324760"/>
    </source>
</evidence>
<evidence type="ECO:0000313" key="2">
    <source>
        <dbReference type="EMBL" id="QEQ96533.1"/>
    </source>
</evidence>
<dbReference type="AlphaFoldDB" id="A0A5P1RA97"/>
<name>A0A5P1RA97_9GAMM</name>
<protein>
    <submittedName>
        <fullName evidence="2">Crp/Fnr family transcriptional regulator</fullName>
    </submittedName>
</protein>
<dbReference type="Gene3D" id="2.60.120.10">
    <property type="entry name" value="Jelly Rolls"/>
    <property type="match status" value="1"/>
</dbReference>
<reference evidence="2 3" key="1">
    <citation type="journal article" date="2019" name="Biochem. Eng. J.">
        <title>Metabolic engineering of the marine bacteria Neptunomonas concharum for the production of acetoin and meso-2,3-butanediol from acetate.</title>
        <authorList>
            <person name="Li W."/>
            <person name="Pu N."/>
            <person name="Liu C.-X."/>
            <person name="Yuan Q.-P."/>
            <person name="Li Z.-J."/>
        </authorList>
    </citation>
    <scope>NUCLEOTIDE SEQUENCE [LARGE SCALE GENOMIC DNA]</scope>
    <source>
        <strain evidence="2 3">JCM17730</strain>
    </source>
</reference>